<reference evidence="1 2" key="1">
    <citation type="journal article" date="2014" name="Arch. Microbiol.">
        <title>Bacillus mesophilum sp. nov., strain IITR-54T, a novel 4-chlorobiphenyl dechlorinating bacterium.</title>
        <authorList>
            <person name="Manickam N."/>
            <person name="Singh N.K."/>
            <person name="Bajaj A."/>
            <person name="Kumar R.M."/>
            <person name="Kaur G."/>
            <person name="Kaur N."/>
            <person name="Bala M."/>
            <person name="Kumar A."/>
            <person name="Mayilraj S."/>
        </authorList>
    </citation>
    <scope>NUCLEOTIDE SEQUENCE [LARGE SCALE GENOMIC DNA]</scope>
    <source>
        <strain evidence="1 2">IITR-54</strain>
    </source>
</reference>
<dbReference type="AlphaFoldDB" id="A0A7V7RPX7"/>
<gene>
    <name evidence="1" type="ORF">F7732_09435</name>
</gene>
<name>A0A7V7RPX7_9BACI</name>
<sequence>MGKSVIFDITKESVSDIAGQIAEKDKDSILVLAPLSGNVSVHAPAKKGKNKGYHRLKLEVWIPEDAIKGENALDDFGAVTLLRLPKKRIEDHLIRNPREEELI</sequence>
<dbReference type="Proteomes" id="UP000441354">
    <property type="component" value="Unassembled WGS sequence"/>
</dbReference>
<accession>A0A7V7RPX7</accession>
<protein>
    <submittedName>
        <fullName evidence="1">Uncharacterized protein</fullName>
    </submittedName>
</protein>
<keyword evidence="2" id="KW-1185">Reference proteome</keyword>
<comment type="caution">
    <text evidence="1">The sequence shown here is derived from an EMBL/GenBank/DDBJ whole genome shotgun (WGS) entry which is preliminary data.</text>
</comment>
<evidence type="ECO:0000313" key="2">
    <source>
        <dbReference type="Proteomes" id="UP000441354"/>
    </source>
</evidence>
<organism evidence="1 2">
    <name type="scientific">Bacillus mesophilum</name>
    <dbReference type="NCBI Taxonomy" id="1071718"/>
    <lineage>
        <taxon>Bacteria</taxon>
        <taxon>Bacillati</taxon>
        <taxon>Bacillota</taxon>
        <taxon>Bacilli</taxon>
        <taxon>Bacillales</taxon>
        <taxon>Bacillaceae</taxon>
        <taxon>Bacillus</taxon>
    </lineage>
</organism>
<dbReference type="EMBL" id="WBOT01000002">
    <property type="protein sequence ID" value="KAB2334282.1"/>
    <property type="molecule type" value="Genomic_DNA"/>
</dbReference>
<dbReference type="RefSeq" id="WP_151573596.1">
    <property type="nucleotide sequence ID" value="NZ_WBOT01000002.1"/>
</dbReference>
<evidence type="ECO:0000313" key="1">
    <source>
        <dbReference type="EMBL" id="KAB2334282.1"/>
    </source>
</evidence>
<dbReference type="OrthoDB" id="2971466at2"/>
<proteinExistence type="predicted"/>